<organism evidence="5 6">
    <name type="scientific">Homarus americanus</name>
    <name type="common">American lobster</name>
    <dbReference type="NCBI Taxonomy" id="6706"/>
    <lineage>
        <taxon>Eukaryota</taxon>
        <taxon>Metazoa</taxon>
        <taxon>Ecdysozoa</taxon>
        <taxon>Arthropoda</taxon>
        <taxon>Crustacea</taxon>
        <taxon>Multicrustacea</taxon>
        <taxon>Malacostraca</taxon>
        <taxon>Eumalacostraca</taxon>
        <taxon>Eucarida</taxon>
        <taxon>Decapoda</taxon>
        <taxon>Pleocyemata</taxon>
        <taxon>Astacidea</taxon>
        <taxon>Nephropoidea</taxon>
        <taxon>Nephropidae</taxon>
        <taxon>Homarus</taxon>
    </lineage>
</organism>
<name>A0A8J5MUB3_HOMAM</name>
<keyword evidence="6" id="KW-1185">Reference proteome</keyword>
<feature type="region of interest" description="Disordered" evidence="3">
    <location>
        <begin position="268"/>
        <end position="303"/>
    </location>
</feature>
<dbReference type="InterPro" id="IPR002492">
    <property type="entry name" value="Transposase_Tc1-like"/>
</dbReference>
<sequence>MSRRVTTGDDIAAVIALYKANHVLREISAHTGVALRVVQNLVKHFHDLGEDELPAPLPKSGRPKLLSPRTLKVISRQVRSNPSLTAREVKERNPRLLSHVSLRCVQQALHDDLGFKSFHARRKPLLTKRQKENRVKFCKKYEVWDLETWRIKDNSEVDQNEEDVFDKFSLELRWCVEQIELALEKKKGSAKQDENMQKSRKTLTSSKTPVIKKRQVMNALFGDYRKKMAEEEKKFKIEQPKMKTKCVIPNNSIYIKKSSEQNCHLNQEENMTQSPPEVPAVGDVPHGQSDLETRSCDSTAGEHPADNIKLDNFKFKPTENSFRFNFSVSS</sequence>
<dbReference type="InterPro" id="IPR009057">
    <property type="entry name" value="Homeodomain-like_sf"/>
</dbReference>
<dbReference type="GO" id="GO:0015074">
    <property type="term" value="P:DNA integration"/>
    <property type="evidence" value="ECO:0007669"/>
    <property type="project" value="InterPro"/>
</dbReference>
<dbReference type="InterPro" id="IPR029274">
    <property type="entry name" value="DUF4615"/>
</dbReference>
<dbReference type="PANTHER" id="PTHR13602">
    <property type="entry name" value="UPF0488 PROTEIN C8ORF33"/>
    <property type="match status" value="1"/>
</dbReference>
<evidence type="ECO:0000256" key="2">
    <source>
        <dbReference type="ARBA" id="ARBA00005707"/>
    </source>
</evidence>
<dbReference type="GO" id="GO:0005634">
    <property type="term" value="C:nucleus"/>
    <property type="evidence" value="ECO:0007669"/>
    <property type="project" value="UniProtKB-SubCell"/>
</dbReference>
<dbReference type="GO" id="GO:0003677">
    <property type="term" value="F:DNA binding"/>
    <property type="evidence" value="ECO:0007669"/>
    <property type="project" value="InterPro"/>
</dbReference>
<comment type="caution">
    <text evidence="5">The sequence shown here is derived from an EMBL/GenBank/DDBJ whole genome shotgun (WGS) entry which is preliminary data.</text>
</comment>
<evidence type="ECO:0000256" key="3">
    <source>
        <dbReference type="SAM" id="MobiDB-lite"/>
    </source>
</evidence>
<comment type="similarity">
    <text evidence="2">Belongs to the UPF0488 family.</text>
</comment>
<evidence type="ECO:0000313" key="6">
    <source>
        <dbReference type="Proteomes" id="UP000747542"/>
    </source>
</evidence>
<evidence type="ECO:0000259" key="4">
    <source>
        <dbReference type="Pfam" id="PF01498"/>
    </source>
</evidence>
<accession>A0A8J5MUB3</accession>
<proteinExistence type="inferred from homology"/>
<reference evidence="5" key="1">
    <citation type="journal article" date="2021" name="Sci. Adv.">
        <title>The American lobster genome reveals insights on longevity, neural, and immune adaptations.</title>
        <authorList>
            <person name="Polinski J.M."/>
            <person name="Zimin A.V."/>
            <person name="Clark K.F."/>
            <person name="Kohn A.B."/>
            <person name="Sadowski N."/>
            <person name="Timp W."/>
            <person name="Ptitsyn A."/>
            <person name="Khanna P."/>
            <person name="Romanova D.Y."/>
            <person name="Williams P."/>
            <person name="Greenwood S.J."/>
            <person name="Moroz L.L."/>
            <person name="Walt D.R."/>
            <person name="Bodnar A.G."/>
        </authorList>
    </citation>
    <scope>NUCLEOTIDE SEQUENCE</scope>
    <source>
        <strain evidence="5">GMGI-L3</strain>
    </source>
</reference>
<comment type="subcellular location">
    <subcellularLocation>
        <location evidence="1">Nucleus</location>
    </subcellularLocation>
</comment>
<dbReference type="GO" id="GO:0006313">
    <property type="term" value="P:DNA transposition"/>
    <property type="evidence" value="ECO:0007669"/>
    <property type="project" value="InterPro"/>
</dbReference>
<gene>
    <name evidence="5" type="ORF">Hamer_G004389</name>
</gene>
<dbReference type="Proteomes" id="UP000747542">
    <property type="component" value="Unassembled WGS sequence"/>
</dbReference>
<dbReference type="Pfam" id="PF01498">
    <property type="entry name" value="HTH_Tnp_Tc3_2"/>
    <property type="match status" value="1"/>
</dbReference>
<dbReference type="Pfam" id="PF15393">
    <property type="entry name" value="DUF4615"/>
    <property type="match status" value="1"/>
</dbReference>
<dbReference type="EMBL" id="JAHLQT010026473">
    <property type="protein sequence ID" value="KAG7163279.1"/>
    <property type="molecule type" value="Genomic_DNA"/>
</dbReference>
<protein>
    <submittedName>
        <fullName evidence="5">UPF0488 protein C8orf33-like</fullName>
    </submittedName>
</protein>
<dbReference type="SUPFAM" id="SSF46689">
    <property type="entry name" value="Homeodomain-like"/>
    <property type="match status" value="1"/>
</dbReference>
<dbReference type="AlphaFoldDB" id="A0A8J5MUB3"/>
<evidence type="ECO:0000256" key="1">
    <source>
        <dbReference type="ARBA" id="ARBA00004123"/>
    </source>
</evidence>
<feature type="domain" description="Transposase Tc1-like" evidence="4">
    <location>
        <begin position="74"/>
        <end position="141"/>
    </location>
</feature>
<evidence type="ECO:0000313" key="5">
    <source>
        <dbReference type="EMBL" id="KAG7163279.1"/>
    </source>
</evidence>
<dbReference type="PANTHER" id="PTHR13602:SF2">
    <property type="entry name" value="UPF0488 PROTEIN C8ORF33"/>
    <property type="match status" value="1"/>
</dbReference>